<reference evidence="2 3" key="1">
    <citation type="journal article" date="2018" name="Sci. Rep.">
        <title>A novel species of the marine cyanobacterium Acaryochloris with a unique pigment content and lifestyle.</title>
        <authorList>
            <person name="Partensky F."/>
            <person name="Six C."/>
            <person name="Ratin M."/>
            <person name="Garczarek L."/>
            <person name="Vaulot D."/>
            <person name="Probert I."/>
            <person name="Calteau A."/>
            <person name="Gourvil P."/>
            <person name="Marie D."/>
            <person name="Grebert T."/>
            <person name="Bouchier C."/>
            <person name="Le Panse S."/>
            <person name="Gachenot M."/>
            <person name="Rodriguez F."/>
            <person name="Garrido J.L."/>
        </authorList>
    </citation>
    <scope>NUCLEOTIDE SEQUENCE [LARGE SCALE GENOMIC DNA]</scope>
    <source>
        <strain evidence="2 3">RCC1774</strain>
    </source>
</reference>
<dbReference type="EMBL" id="PQWO01000004">
    <property type="protein sequence ID" value="PZD74038.1"/>
    <property type="molecule type" value="Genomic_DNA"/>
</dbReference>
<dbReference type="Pfam" id="PF09371">
    <property type="entry name" value="Tex_N"/>
    <property type="match status" value="1"/>
</dbReference>
<dbReference type="InterPro" id="IPR023319">
    <property type="entry name" value="Tex-like_HTH_dom_sf"/>
</dbReference>
<evidence type="ECO:0000313" key="3">
    <source>
        <dbReference type="Proteomes" id="UP000248857"/>
    </source>
</evidence>
<organism evidence="2 3">
    <name type="scientific">Acaryochloris thomasi RCC1774</name>
    <dbReference type="NCBI Taxonomy" id="1764569"/>
    <lineage>
        <taxon>Bacteria</taxon>
        <taxon>Bacillati</taxon>
        <taxon>Cyanobacteriota</taxon>
        <taxon>Cyanophyceae</taxon>
        <taxon>Acaryochloridales</taxon>
        <taxon>Acaryochloridaceae</taxon>
        <taxon>Acaryochloris</taxon>
        <taxon>Acaryochloris thomasi</taxon>
    </lineage>
</organism>
<comment type="caution">
    <text evidence="2">The sequence shown here is derived from an EMBL/GenBank/DDBJ whole genome shotgun (WGS) entry which is preliminary data.</text>
</comment>
<dbReference type="Proteomes" id="UP000248857">
    <property type="component" value="Unassembled WGS sequence"/>
</dbReference>
<dbReference type="SUPFAM" id="SSF158832">
    <property type="entry name" value="Tex N-terminal region-like"/>
    <property type="match status" value="1"/>
</dbReference>
<protein>
    <recommendedName>
        <fullName evidence="1">Tex-like protein N-terminal domain-containing protein</fullName>
    </recommendedName>
</protein>
<accession>A0A2W1JKY8</accession>
<feature type="domain" description="Tex-like protein N-terminal" evidence="1">
    <location>
        <begin position="3"/>
        <end position="53"/>
    </location>
</feature>
<evidence type="ECO:0000259" key="1">
    <source>
        <dbReference type="Pfam" id="PF09371"/>
    </source>
</evidence>
<dbReference type="OrthoDB" id="9804714at2"/>
<keyword evidence="3" id="KW-1185">Reference proteome</keyword>
<proteinExistence type="predicted"/>
<name>A0A2W1JKY8_9CYAN</name>
<gene>
    <name evidence="2" type="ORF">C1752_01862</name>
</gene>
<dbReference type="Gene3D" id="1.10.10.650">
    <property type="entry name" value="RuvA domain 2-like"/>
    <property type="match status" value="1"/>
</dbReference>
<dbReference type="AlphaFoldDB" id="A0A2W1JKY8"/>
<evidence type="ECO:0000313" key="2">
    <source>
        <dbReference type="EMBL" id="PZD74038.1"/>
    </source>
</evidence>
<dbReference type="RefSeq" id="WP_110985806.1">
    <property type="nucleotide sequence ID" value="NZ_CAWNWM010000004.1"/>
</dbReference>
<dbReference type="InterPro" id="IPR018974">
    <property type="entry name" value="Tex-like_N"/>
</dbReference>
<sequence length="80" mass="9029">MSNLSQVLAQELSLRLSQVENAISLLSEEATISFNARYRKERTGEMDETNCDSFRTLRLLHKTGGIRGQIDTIDIADGHY</sequence>